<feature type="region of interest" description="Disordered" evidence="1">
    <location>
        <begin position="166"/>
        <end position="185"/>
    </location>
</feature>
<dbReference type="Pfam" id="PF00501">
    <property type="entry name" value="AMP-binding"/>
    <property type="match status" value="1"/>
</dbReference>
<reference evidence="4 5" key="1">
    <citation type="submission" date="2018-11" db="EMBL/GenBank/DDBJ databases">
        <title>Gordonia insulae sp. nov., isolated from an island soil.</title>
        <authorList>
            <person name="Kim Y.S."/>
            <person name="Kim S.B."/>
        </authorList>
    </citation>
    <scope>NUCLEOTIDE SEQUENCE [LARGE SCALE GENOMIC DNA]</scope>
    <source>
        <strain evidence="4 5">MMS17-SY073</strain>
    </source>
</reference>
<dbReference type="PANTHER" id="PTHR24096">
    <property type="entry name" value="LONG-CHAIN-FATTY-ACID--COA LIGASE"/>
    <property type="match status" value="1"/>
</dbReference>
<dbReference type="GO" id="GO:0004467">
    <property type="term" value="F:long-chain fatty acid-CoA ligase activity"/>
    <property type="evidence" value="ECO:0007669"/>
    <property type="project" value="UniProtKB-EC"/>
</dbReference>
<name>A0A3G8JL03_9ACTN</name>
<dbReference type="Gene3D" id="3.30.300.30">
    <property type="match status" value="1"/>
</dbReference>
<feature type="domain" description="AMP-dependent synthetase/ligase" evidence="2">
    <location>
        <begin position="16"/>
        <end position="368"/>
    </location>
</feature>
<dbReference type="SUPFAM" id="SSF56801">
    <property type="entry name" value="Acetyl-CoA synthetase-like"/>
    <property type="match status" value="1"/>
</dbReference>
<dbReference type="InterPro" id="IPR045851">
    <property type="entry name" value="AMP-bd_C_sf"/>
</dbReference>
<dbReference type="KEGG" id="gom:D7316_02361"/>
<dbReference type="Gene3D" id="3.40.50.12780">
    <property type="entry name" value="N-terminal domain of ligase-like"/>
    <property type="match status" value="1"/>
</dbReference>
<dbReference type="InterPro" id="IPR020845">
    <property type="entry name" value="AMP-binding_CS"/>
</dbReference>
<evidence type="ECO:0000259" key="3">
    <source>
        <dbReference type="Pfam" id="PF13193"/>
    </source>
</evidence>
<dbReference type="PANTHER" id="PTHR24096:SF323">
    <property type="entry name" value="BLR3536 PROTEIN"/>
    <property type="match status" value="1"/>
</dbReference>
<dbReference type="EMBL" id="CP033972">
    <property type="protein sequence ID" value="AZG45761.1"/>
    <property type="molecule type" value="Genomic_DNA"/>
</dbReference>
<protein>
    <submittedName>
        <fullName evidence="4">Long-chain-fatty-acid--CoA ligase FadD13</fullName>
        <ecNumber evidence="4">6.2.1.3</ecNumber>
    </submittedName>
</protein>
<evidence type="ECO:0000313" key="4">
    <source>
        <dbReference type="EMBL" id="AZG45761.1"/>
    </source>
</evidence>
<gene>
    <name evidence="4" type="ORF">D7316_02361</name>
</gene>
<dbReference type="InterPro" id="IPR000873">
    <property type="entry name" value="AMP-dep_synth/lig_dom"/>
</dbReference>
<evidence type="ECO:0000313" key="5">
    <source>
        <dbReference type="Proteomes" id="UP000271469"/>
    </source>
</evidence>
<organism evidence="4 5">
    <name type="scientific">Gordonia insulae</name>
    <dbReference type="NCBI Taxonomy" id="2420509"/>
    <lineage>
        <taxon>Bacteria</taxon>
        <taxon>Bacillati</taxon>
        <taxon>Actinomycetota</taxon>
        <taxon>Actinomycetes</taxon>
        <taxon>Mycobacteriales</taxon>
        <taxon>Gordoniaceae</taxon>
        <taxon>Gordonia</taxon>
    </lineage>
</organism>
<keyword evidence="5" id="KW-1185">Reference proteome</keyword>
<sequence>MGVSIVNAAPMTLAGHALRTPTKPAIVMASDGETVMFRDLEVRSRQLARALRDRGIRAGDVVAILMENNRAYLEVTWAAQRSGLYYTAINRHLTAPEVQYILDDSGAVAIVSSESMSDVLGALDLSRIPTRIAAMGEVEGFDSYPQLLLDTSPTPLDGEREGREMLYSSGTTGRPKGVRKPIPLTPLGDPAAATVQIAAGLAMTGDTDDAVYLCPAPLYHGAPLIFSMSWQRLGATVVVMERFDAAQGLELIDRHRVTTGQFVPTMFTRFLRLPEHERARHDLSSLRTVIHSAAPCPVGVKEQMIEWWGPIISEYYSGTEDVGTTFITAQEWLSHRGSVGRPMETCHVVGPDGSELAQGEIGQIYFEGGRPFEYHNDPEKTAAATNDKGWRTLGDIGRIDEDGYLYLTDRAAHMIISGGVNIYPQEAEDVLAVHPAAADVAVIGVPDDEIGESVLAVVQPVDGVDADDQLAVELVTHVRSRLAGYKCPRAVTFVDQLPRDPNGKLYKRRLREQYWSEHESLVV</sequence>
<keyword evidence="4" id="KW-0436">Ligase</keyword>
<accession>A0A3G8JL03</accession>
<evidence type="ECO:0000256" key="1">
    <source>
        <dbReference type="SAM" id="MobiDB-lite"/>
    </source>
</evidence>
<dbReference type="Proteomes" id="UP000271469">
    <property type="component" value="Chromosome"/>
</dbReference>
<dbReference type="Pfam" id="PF13193">
    <property type="entry name" value="AMP-binding_C"/>
    <property type="match status" value="1"/>
</dbReference>
<dbReference type="EC" id="6.2.1.3" evidence="4"/>
<proteinExistence type="predicted"/>
<feature type="domain" description="AMP-binding enzyme C-terminal" evidence="3">
    <location>
        <begin position="426"/>
        <end position="504"/>
    </location>
</feature>
<dbReference type="PROSITE" id="PS00455">
    <property type="entry name" value="AMP_BINDING"/>
    <property type="match status" value="1"/>
</dbReference>
<evidence type="ECO:0000259" key="2">
    <source>
        <dbReference type="Pfam" id="PF00501"/>
    </source>
</evidence>
<dbReference type="InterPro" id="IPR025110">
    <property type="entry name" value="AMP-bd_C"/>
</dbReference>
<dbReference type="AlphaFoldDB" id="A0A3G8JL03"/>
<dbReference type="InterPro" id="IPR042099">
    <property type="entry name" value="ANL_N_sf"/>
</dbReference>